<evidence type="ECO:0000256" key="1">
    <source>
        <dbReference type="SAM" id="MobiDB-lite"/>
    </source>
</evidence>
<keyword evidence="3" id="KW-1185">Reference proteome</keyword>
<evidence type="ECO:0000313" key="3">
    <source>
        <dbReference type="Proteomes" id="UP000646827"/>
    </source>
</evidence>
<gene>
    <name evidence="2" type="ORF">INT45_013008</name>
</gene>
<comment type="caution">
    <text evidence="2">The sequence shown here is derived from an EMBL/GenBank/DDBJ whole genome shotgun (WGS) entry which is preliminary data.</text>
</comment>
<organism evidence="2 3">
    <name type="scientific">Circinella minor</name>
    <dbReference type="NCBI Taxonomy" id="1195481"/>
    <lineage>
        <taxon>Eukaryota</taxon>
        <taxon>Fungi</taxon>
        <taxon>Fungi incertae sedis</taxon>
        <taxon>Mucoromycota</taxon>
        <taxon>Mucoromycotina</taxon>
        <taxon>Mucoromycetes</taxon>
        <taxon>Mucorales</taxon>
        <taxon>Lichtheimiaceae</taxon>
        <taxon>Circinella</taxon>
    </lineage>
</organism>
<reference evidence="2 3" key="1">
    <citation type="submission" date="2020-12" db="EMBL/GenBank/DDBJ databases">
        <title>Metabolic potential, ecology and presence of endohyphal bacteria is reflected in genomic diversity of Mucoromycotina.</title>
        <authorList>
            <person name="Muszewska A."/>
            <person name="Okrasinska A."/>
            <person name="Steczkiewicz K."/>
            <person name="Drgas O."/>
            <person name="Orlowska M."/>
            <person name="Perlinska-Lenart U."/>
            <person name="Aleksandrzak-Piekarczyk T."/>
            <person name="Szatraj K."/>
            <person name="Zielenkiewicz U."/>
            <person name="Pilsyk S."/>
            <person name="Malc E."/>
            <person name="Mieczkowski P."/>
            <person name="Kruszewska J.S."/>
            <person name="Biernat P."/>
            <person name="Pawlowska J."/>
        </authorList>
    </citation>
    <scope>NUCLEOTIDE SEQUENCE [LARGE SCALE GENOMIC DNA]</scope>
    <source>
        <strain evidence="2 3">CBS 142.35</strain>
    </source>
</reference>
<dbReference type="EMBL" id="JAEPRB010000309">
    <property type="protein sequence ID" value="KAG2217312.1"/>
    <property type="molecule type" value="Genomic_DNA"/>
</dbReference>
<dbReference type="OrthoDB" id="5340910at2759"/>
<name>A0A8H7VFU4_9FUNG</name>
<dbReference type="Proteomes" id="UP000646827">
    <property type="component" value="Unassembled WGS sequence"/>
</dbReference>
<feature type="region of interest" description="Disordered" evidence="1">
    <location>
        <begin position="63"/>
        <end position="90"/>
    </location>
</feature>
<accession>A0A8H7VFU4</accession>
<dbReference type="AlphaFoldDB" id="A0A8H7VFU4"/>
<sequence>MMIDDVLSTRELVDFTEQLESSDTANTCGDSKSTKSLLQLAAYGVIKQGDIGGILADGMHLRKKTGDSNNRSSIAEEEHSEGPSPTKQILIRKLLKTMAKR</sequence>
<proteinExistence type="predicted"/>
<protein>
    <submittedName>
        <fullName evidence="2">Uncharacterized protein</fullName>
    </submittedName>
</protein>
<evidence type="ECO:0000313" key="2">
    <source>
        <dbReference type="EMBL" id="KAG2217312.1"/>
    </source>
</evidence>